<protein>
    <submittedName>
        <fullName evidence="1">Uncharacterized protein</fullName>
    </submittedName>
</protein>
<name>A0AAV2CMH6_9ROSI</name>
<dbReference type="EMBL" id="OZ034813">
    <property type="protein sequence ID" value="CAL1357008.1"/>
    <property type="molecule type" value="Genomic_DNA"/>
</dbReference>
<gene>
    <name evidence="1" type="ORF">LTRI10_LOCUS4670</name>
</gene>
<accession>A0AAV2CMH6</accession>
<dbReference type="PANTHER" id="PTHR47850:SF1">
    <property type="entry name" value="F-BOX_KELCH-REPEAT PROTEIN OR23"/>
    <property type="match status" value="1"/>
</dbReference>
<dbReference type="Proteomes" id="UP001497516">
    <property type="component" value="Chromosome 1"/>
</dbReference>
<reference evidence="1 2" key="1">
    <citation type="submission" date="2024-04" db="EMBL/GenBank/DDBJ databases">
        <authorList>
            <person name="Fracassetti M."/>
        </authorList>
    </citation>
    <scope>NUCLEOTIDE SEQUENCE [LARGE SCALE GENOMIC DNA]</scope>
</reference>
<dbReference type="PANTHER" id="PTHR47850">
    <property type="entry name" value="F-BOX/KELCH-REPEAT PROTEIN OR23"/>
    <property type="match status" value="1"/>
</dbReference>
<evidence type="ECO:0000313" key="1">
    <source>
        <dbReference type="EMBL" id="CAL1357008.1"/>
    </source>
</evidence>
<proteinExistence type="predicted"/>
<dbReference type="AlphaFoldDB" id="A0AAV2CMH6"/>
<keyword evidence="2" id="KW-1185">Reference proteome</keyword>
<organism evidence="1 2">
    <name type="scientific">Linum trigynum</name>
    <dbReference type="NCBI Taxonomy" id="586398"/>
    <lineage>
        <taxon>Eukaryota</taxon>
        <taxon>Viridiplantae</taxon>
        <taxon>Streptophyta</taxon>
        <taxon>Embryophyta</taxon>
        <taxon>Tracheophyta</taxon>
        <taxon>Spermatophyta</taxon>
        <taxon>Magnoliopsida</taxon>
        <taxon>eudicotyledons</taxon>
        <taxon>Gunneridae</taxon>
        <taxon>Pentapetalae</taxon>
        <taxon>rosids</taxon>
        <taxon>fabids</taxon>
        <taxon>Malpighiales</taxon>
        <taxon>Linaceae</taxon>
        <taxon>Linum</taxon>
    </lineage>
</organism>
<evidence type="ECO:0000313" key="2">
    <source>
        <dbReference type="Proteomes" id="UP001497516"/>
    </source>
</evidence>
<sequence>MLPYSHQSRLKSTCKSWCISLSSGTLISLRRLRRHLSDLLCIFPKDPSISSPYLFDLGTLAYKPLPPVPCNPYVYGLCNFTTVSLGTHLYVPGGSIFETRSFPMDRPSTSFVTVLFSLAASIGTTSGKR</sequence>